<evidence type="ECO:0000256" key="1">
    <source>
        <dbReference type="ARBA" id="ARBA00004448"/>
    </source>
</evidence>
<dbReference type="PANTHER" id="PTHR45671:SF12">
    <property type="entry name" value="MITOCHONDRIAL PHOSPHATE CARRIER PROTEIN"/>
    <property type="match status" value="1"/>
</dbReference>
<keyword evidence="6" id="KW-0999">Mitochondrion inner membrane</keyword>
<evidence type="ECO:0000256" key="2">
    <source>
        <dbReference type="ARBA" id="ARBA00006375"/>
    </source>
</evidence>
<evidence type="ECO:0000256" key="11">
    <source>
        <dbReference type="RuleBase" id="RU000488"/>
    </source>
</evidence>
<comment type="subcellular location">
    <subcellularLocation>
        <location evidence="1">Mitochondrion inner membrane</location>
        <topology evidence="1">Multi-pass membrane protein</topology>
    </subcellularLocation>
</comment>
<evidence type="ECO:0000256" key="12">
    <source>
        <dbReference type="SAM" id="Phobius"/>
    </source>
</evidence>
<feature type="repeat" description="Solcar" evidence="10">
    <location>
        <begin position="15"/>
        <end position="100"/>
    </location>
</feature>
<evidence type="ECO:0000256" key="4">
    <source>
        <dbReference type="ARBA" id="ARBA00022692"/>
    </source>
</evidence>
<feature type="transmembrane region" description="Helical" evidence="12">
    <location>
        <begin position="267"/>
        <end position="289"/>
    </location>
</feature>
<keyword evidence="9 10" id="KW-0472">Membrane</keyword>
<keyword evidence="5" id="KW-0677">Repeat</keyword>
<evidence type="ECO:0000256" key="8">
    <source>
        <dbReference type="ARBA" id="ARBA00023128"/>
    </source>
</evidence>
<dbReference type="GO" id="GO:0005743">
    <property type="term" value="C:mitochondrial inner membrane"/>
    <property type="evidence" value="ECO:0007669"/>
    <property type="project" value="UniProtKB-SubCell"/>
</dbReference>
<keyword evidence="7 12" id="KW-1133">Transmembrane helix</keyword>
<keyword evidence="14" id="KW-1185">Reference proteome</keyword>
<feature type="repeat" description="Solcar" evidence="10">
    <location>
        <begin position="113"/>
        <end position="198"/>
    </location>
</feature>
<dbReference type="PRINTS" id="PR00926">
    <property type="entry name" value="MITOCARRIER"/>
</dbReference>
<dbReference type="AlphaFoldDB" id="A0A9P6PMK4"/>
<evidence type="ECO:0000256" key="10">
    <source>
        <dbReference type="PROSITE-ProRule" id="PRU00282"/>
    </source>
</evidence>
<dbReference type="Gene3D" id="1.50.40.10">
    <property type="entry name" value="Mitochondrial carrier domain"/>
    <property type="match status" value="1"/>
</dbReference>
<evidence type="ECO:0000256" key="5">
    <source>
        <dbReference type="ARBA" id="ARBA00022737"/>
    </source>
</evidence>
<dbReference type="PANTHER" id="PTHR45671">
    <property type="entry name" value="SOLUTE CARRIER FAMILY 25 (MITOCHONDRIAL CARRIER PHOSPHATE CARRIER), MEMBER 3, LIKE-RELATED-RELATED"/>
    <property type="match status" value="1"/>
</dbReference>
<dbReference type="InterPro" id="IPR018108">
    <property type="entry name" value="MCP_transmembrane"/>
</dbReference>
<evidence type="ECO:0000256" key="7">
    <source>
        <dbReference type="ARBA" id="ARBA00022989"/>
    </source>
</evidence>
<dbReference type="GO" id="GO:0005315">
    <property type="term" value="F:phosphate transmembrane transporter activity"/>
    <property type="evidence" value="ECO:0007669"/>
    <property type="project" value="InterPro"/>
</dbReference>
<proteinExistence type="inferred from homology"/>
<dbReference type="SUPFAM" id="SSF103506">
    <property type="entry name" value="Mitochondrial carrier"/>
    <property type="match status" value="1"/>
</dbReference>
<comment type="caution">
    <text evidence="13">The sequence shown here is derived from an EMBL/GenBank/DDBJ whole genome shotgun (WGS) entry which is preliminary data.</text>
</comment>
<protein>
    <submittedName>
        <fullName evidence="13">Mitochondrial phosphate carrier protein</fullName>
    </submittedName>
</protein>
<keyword evidence="4 10" id="KW-0812">Transmembrane</keyword>
<gene>
    <name evidence="13" type="primary">MIR1_1</name>
    <name evidence="13" type="ORF">DFQ27_000515</name>
</gene>
<keyword evidence="3 11" id="KW-0813">Transport</keyword>
<name>A0A9P6PMK4_9FUNG</name>
<feature type="repeat" description="Solcar" evidence="10">
    <location>
        <begin position="212"/>
        <end position="295"/>
    </location>
</feature>
<evidence type="ECO:0000313" key="13">
    <source>
        <dbReference type="EMBL" id="KAG0248949.1"/>
    </source>
</evidence>
<comment type="similarity">
    <text evidence="2 11">Belongs to the mitochondrial carrier (TC 2.A.29) family.</text>
</comment>
<dbReference type="EMBL" id="JAAAJB010001123">
    <property type="protein sequence ID" value="KAG0248949.1"/>
    <property type="molecule type" value="Genomic_DNA"/>
</dbReference>
<feature type="transmembrane region" description="Helical" evidence="12">
    <location>
        <begin position="211"/>
        <end position="231"/>
    </location>
</feature>
<dbReference type="Pfam" id="PF00153">
    <property type="entry name" value="Mito_carr"/>
    <property type="match status" value="3"/>
</dbReference>
<evidence type="ECO:0000313" key="14">
    <source>
        <dbReference type="Proteomes" id="UP000807716"/>
    </source>
</evidence>
<evidence type="ECO:0000256" key="9">
    <source>
        <dbReference type="ARBA" id="ARBA00023136"/>
    </source>
</evidence>
<dbReference type="GO" id="GO:1990547">
    <property type="term" value="P:mitochondrial phosphate ion transmembrane transport"/>
    <property type="evidence" value="ECO:0007669"/>
    <property type="project" value="InterPro"/>
</dbReference>
<dbReference type="InterPro" id="IPR002067">
    <property type="entry name" value="MCP"/>
</dbReference>
<evidence type="ECO:0000256" key="6">
    <source>
        <dbReference type="ARBA" id="ARBA00022792"/>
    </source>
</evidence>
<dbReference type="OrthoDB" id="427452at2759"/>
<dbReference type="PROSITE" id="PS50920">
    <property type="entry name" value="SOLCAR"/>
    <property type="match status" value="3"/>
</dbReference>
<reference evidence="13" key="1">
    <citation type="journal article" date="2020" name="Fungal Divers.">
        <title>Resolving the Mortierellaceae phylogeny through synthesis of multi-gene phylogenetics and phylogenomics.</title>
        <authorList>
            <person name="Vandepol N."/>
            <person name="Liber J."/>
            <person name="Desiro A."/>
            <person name="Na H."/>
            <person name="Kennedy M."/>
            <person name="Barry K."/>
            <person name="Grigoriev I.V."/>
            <person name="Miller A.N."/>
            <person name="O'Donnell K."/>
            <person name="Stajich J.E."/>
            <person name="Bonito G."/>
        </authorList>
    </citation>
    <scope>NUCLEOTIDE SEQUENCE</scope>
    <source>
        <strain evidence="13">BC1065</strain>
    </source>
</reference>
<dbReference type="Proteomes" id="UP000807716">
    <property type="component" value="Unassembled WGS sequence"/>
</dbReference>
<organism evidence="13 14">
    <name type="scientific">Actinomortierella ambigua</name>
    <dbReference type="NCBI Taxonomy" id="1343610"/>
    <lineage>
        <taxon>Eukaryota</taxon>
        <taxon>Fungi</taxon>
        <taxon>Fungi incertae sedis</taxon>
        <taxon>Mucoromycota</taxon>
        <taxon>Mortierellomycotina</taxon>
        <taxon>Mortierellomycetes</taxon>
        <taxon>Mortierellales</taxon>
        <taxon>Mortierellaceae</taxon>
        <taxon>Actinomortierella</taxon>
    </lineage>
</organism>
<dbReference type="InterPro" id="IPR023395">
    <property type="entry name" value="MCP_dom_sf"/>
</dbReference>
<evidence type="ECO:0000256" key="3">
    <source>
        <dbReference type="ARBA" id="ARBA00022448"/>
    </source>
</evidence>
<accession>A0A9P6PMK4</accession>
<dbReference type="InterPro" id="IPR044677">
    <property type="entry name" value="SLC25A3/Pic2/Mir1-like"/>
</dbReference>
<sequence>MPSNTNSASTTAGVALYARFALAGAIGCGVTHGVLTPVDVVKTCIQLDPVTYNKGMAGTFRQVIQAEGVGALMTGFSPTFAGYSLQGALKFGGYEFWKKALIDTVGQENAAKNRTAIYLAGAGIAEFIADIALCPLEATRIRLVSQPAFAKGLIGGLSRLVKEEGVYRGLYSGFGPIVFKQVPYTMSKFVVYEYASEMLLKGINDPQMPPLTVTAVNLTAGLIAGIVAAVVSHPADTLLSKINKARGNGSIVVRLCGLASDLGPRGLFLGLGPRILMVGFMSAFQFAIYGDLKRFFGATNGVEIH</sequence>
<keyword evidence="8" id="KW-0496">Mitochondrion</keyword>